<sequence length="157" mass="17370">MGASESKPAVQRTFVPEVPVQFSQDLIEVMEAIPESDFTRLQDKALKLESSVSSELEKITAEAHAILSESWSAAASMPAAGPESLTSPALLSDIETFKNHLADRKQMLEKRAESGKKTGYEAPRERLIECLGKNDRRPLMCLDEFNAFKEKLESTIA</sequence>
<reference evidence="2" key="1">
    <citation type="journal article" date="2024" name="Front. Bioeng. Biotechnol.">
        <title>Genome-scale model development and genomic sequencing of the oleaginous clade Lipomyces.</title>
        <authorList>
            <person name="Czajka J.J."/>
            <person name="Han Y."/>
            <person name="Kim J."/>
            <person name="Mondo S.J."/>
            <person name="Hofstad B.A."/>
            <person name="Robles A."/>
            <person name="Haridas S."/>
            <person name="Riley R."/>
            <person name="LaButti K."/>
            <person name="Pangilinan J."/>
            <person name="Andreopoulos W."/>
            <person name="Lipzen A."/>
            <person name="Yan J."/>
            <person name="Wang M."/>
            <person name="Ng V."/>
            <person name="Grigoriev I.V."/>
            <person name="Spatafora J.W."/>
            <person name="Magnuson J.K."/>
            <person name="Baker S.E."/>
            <person name="Pomraning K.R."/>
        </authorList>
    </citation>
    <scope>NUCLEOTIDE SEQUENCE [LARGE SCALE GENOMIC DNA]</scope>
    <source>
        <strain evidence="2">CBS 10300</strain>
    </source>
</reference>
<proteinExistence type="predicted"/>
<accession>A0ACC3TN60</accession>
<protein>
    <submittedName>
        <fullName evidence="1">Uncharacterized protein</fullName>
    </submittedName>
</protein>
<dbReference type="EMBL" id="MU970074">
    <property type="protein sequence ID" value="KAK9322569.1"/>
    <property type="molecule type" value="Genomic_DNA"/>
</dbReference>
<evidence type="ECO:0000313" key="1">
    <source>
        <dbReference type="EMBL" id="KAK9322569.1"/>
    </source>
</evidence>
<evidence type="ECO:0000313" key="2">
    <source>
        <dbReference type="Proteomes" id="UP001489719"/>
    </source>
</evidence>
<comment type="caution">
    <text evidence="1">The sequence shown here is derived from an EMBL/GenBank/DDBJ whole genome shotgun (WGS) entry which is preliminary data.</text>
</comment>
<keyword evidence="2" id="KW-1185">Reference proteome</keyword>
<name>A0ACC3TN60_9ASCO</name>
<dbReference type="Proteomes" id="UP001489719">
    <property type="component" value="Unassembled WGS sequence"/>
</dbReference>
<gene>
    <name evidence="1" type="ORF">V1517DRAFT_322871</name>
</gene>
<organism evidence="1 2">
    <name type="scientific">Lipomyces orientalis</name>
    <dbReference type="NCBI Taxonomy" id="1233043"/>
    <lineage>
        <taxon>Eukaryota</taxon>
        <taxon>Fungi</taxon>
        <taxon>Dikarya</taxon>
        <taxon>Ascomycota</taxon>
        <taxon>Saccharomycotina</taxon>
        <taxon>Lipomycetes</taxon>
        <taxon>Lipomycetales</taxon>
        <taxon>Lipomycetaceae</taxon>
        <taxon>Lipomyces</taxon>
    </lineage>
</organism>